<sequence>MNGKVVGFFIAALAVVCTYCSSGNLNNVDSAKAVNDTIRIANDSLEYEVVIFDSGFNSWLQRAAPRGFYSQSYLEARNQVWVQQWNIKANTQGSSNLFLTQIEYNPRINYGYEVNYLLFNYLTYFQLQNNVNLGTFQPRRFQ</sequence>
<dbReference type="InterPro" id="IPR046144">
    <property type="entry name" value="DUF6146"/>
</dbReference>
<dbReference type="Pfam" id="PF19643">
    <property type="entry name" value="DUF6146"/>
    <property type="match status" value="1"/>
</dbReference>
<evidence type="ECO:0000313" key="1">
    <source>
        <dbReference type="EMBL" id="OYQ40692.1"/>
    </source>
</evidence>
<organism evidence="1 2">
    <name type="scientific">Flavobacterium aurantiibacter</name>
    <dbReference type="NCBI Taxonomy" id="2023067"/>
    <lineage>
        <taxon>Bacteria</taxon>
        <taxon>Pseudomonadati</taxon>
        <taxon>Bacteroidota</taxon>
        <taxon>Flavobacteriia</taxon>
        <taxon>Flavobacteriales</taxon>
        <taxon>Flavobacteriaceae</taxon>
        <taxon>Flavobacterium</taxon>
    </lineage>
</organism>
<reference evidence="1 2" key="1">
    <citation type="submission" date="2017-07" db="EMBL/GenBank/DDBJ databases">
        <title>Flavobacterium cyanobacteriorum sp. nov., isolated from cyanobacterial aggregates in a eutrophic lake.</title>
        <authorList>
            <person name="Cai H."/>
        </authorList>
    </citation>
    <scope>NUCLEOTIDE SEQUENCE [LARGE SCALE GENOMIC DNA]</scope>
    <source>
        <strain evidence="1 2">TH167</strain>
    </source>
</reference>
<protein>
    <submittedName>
        <fullName evidence="1">Uncharacterized protein</fullName>
    </submittedName>
</protein>
<dbReference type="Proteomes" id="UP000216035">
    <property type="component" value="Unassembled WGS sequence"/>
</dbReference>
<evidence type="ECO:0000313" key="2">
    <source>
        <dbReference type="Proteomes" id="UP000216035"/>
    </source>
</evidence>
<proteinExistence type="predicted"/>
<accession>A0A255ZGZ6</accession>
<gene>
    <name evidence="1" type="ORF">CHX27_13340</name>
</gene>
<comment type="caution">
    <text evidence="1">The sequence shown here is derived from an EMBL/GenBank/DDBJ whole genome shotgun (WGS) entry which is preliminary data.</text>
</comment>
<keyword evidence="2" id="KW-1185">Reference proteome</keyword>
<name>A0A255ZGZ6_9FLAO</name>
<dbReference type="AlphaFoldDB" id="A0A255ZGZ6"/>
<dbReference type="EMBL" id="NOXX01000220">
    <property type="protein sequence ID" value="OYQ40692.1"/>
    <property type="molecule type" value="Genomic_DNA"/>
</dbReference>
<dbReference type="OrthoDB" id="1119488at2"/>